<comment type="similarity">
    <text evidence="5">Belongs to the GRAS family.</text>
</comment>
<evidence type="ECO:0000256" key="6">
    <source>
        <dbReference type="SAM" id="MobiDB-lite"/>
    </source>
</evidence>
<dbReference type="EMBL" id="QZWG01000015">
    <property type="protein sequence ID" value="RZB62913.1"/>
    <property type="molecule type" value="Genomic_DNA"/>
</dbReference>
<dbReference type="GO" id="GO:0005634">
    <property type="term" value="C:nucleus"/>
    <property type="evidence" value="ECO:0007669"/>
    <property type="project" value="UniProtKB-SubCell"/>
</dbReference>
<comment type="caution">
    <text evidence="5">Lacks conserved residue(s) required for the propagation of feature annotation.</text>
</comment>
<comment type="caution">
    <text evidence="7">The sequence shown here is derived from an EMBL/GenBank/DDBJ whole genome shotgun (WGS) entry which is preliminary data.</text>
</comment>
<feature type="region of interest" description="VHIID" evidence="5">
    <location>
        <begin position="430"/>
        <end position="495"/>
    </location>
</feature>
<keyword evidence="3" id="KW-0804">Transcription</keyword>
<keyword evidence="8" id="KW-1185">Reference proteome</keyword>
<accession>A0A445GNX1</accession>
<dbReference type="Proteomes" id="UP000289340">
    <property type="component" value="Chromosome 15"/>
</dbReference>
<feature type="compositionally biased region" description="Low complexity" evidence="6">
    <location>
        <begin position="136"/>
        <end position="149"/>
    </location>
</feature>
<organism evidence="7 8">
    <name type="scientific">Glycine soja</name>
    <name type="common">Wild soybean</name>
    <dbReference type="NCBI Taxonomy" id="3848"/>
    <lineage>
        <taxon>Eukaryota</taxon>
        <taxon>Viridiplantae</taxon>
        <taxon>Streptophyta</taxon>
        <taxon>Embryophyta</taxon>
        <taxon>Tracheophyta</taxon>
        <taxon>Spermatophyta</taxon>
        <taxon>Magnoliopsida</taxon>
        <taxon>eudicotyledons</taxon>
        <taxon>Gunneridae</taxon>
        <taxon>Pentapetalae</taxon>
        <taxon>rosids</taxon>
        <taxon>fabids</taxon>
        <taxon>Fabales</taxon>
        <taxon>Fabaceae</taxon>
        <taxon>Papilionoideae</taxon>
        <taxon>50 kb inversion clade</taxon>
        <taxon>NPAAA clade</taxon>
        <taxon>indigoferoid/millettioid clade</taxon>
        <taxon>Phaseoleae</taxon>
        <taxon>Glycine</taxon>
        <taxon>Glycine subgen. Soja</taxon>
    </lineage>
</organism>
<evidence type="ECO:0000256" key="1">
    <source>
        <dbReference type="ARBA" id="ARBA00004123"/>
    </source>
</evidence>
<feature type="region of interest" description="Disordered" evidence="6">
    <location>
        <begin position="128"/>
        <end position="175"/>
    </location>
</feature>
<evidence type="ECO:0000256" key="5">
    <source>
        <dbReference type="PROSITE-ProRule" id="PRU01191"/>
    </source>
</evidence>
<evidence type="ECO:0000256" key="4">
    <source>
        <dbReference type="ARBA" id="ARBA00023242"/>
    </source>
</evidence>
<name>A0A445GNX1_GLYSO</name>
<evidence type="ECO:0000256" key="3">
    <source>
        <dbReference type="ARBA" id="ARBA00023163"/>
    </source>
</evidence>
<reference evidence="7 8" key="1">
    <citation type="submission" date="2018-09" db="EMBL/GenBank/DDBJ databases">
        <title>A high-quality reference genome of wild soybean provides a powerful tool to mine soybean genomes.</title>
        <authorList>
            <person name="Xie M."/>
            <person name="Chung C.Y.L."/>
            <person name="Li M.-W."/>
            <person name="Wong F.-L."/>
            <person name="Chan T.-F."/>
            <person name="Lam H.-M."/>
        </authorList>
    </citation>
    <scope>NUCLEOTIDE SEQUENCE [LARGE SCALE GENOMIC DNA]</scope>
    <source>
        <strain evidence="8">cv. W05</strain>
        <tissue evidence="7">Hypocotyl of etiolated seedlings</tissue>
    </source>
</reference>
<gene>
    <name evidence="7" type="ORF">D0Y65_039881</name>
</gene>
<keyword evidence="4" id="KW-0539">Nucleus</keyword>
<evidence type="ECO:0000313" key="7">
    <source>
        <dbReference type="EMBL" id="RZB62913.1"/>
    </source>
</evidence>
<keyword evidence="2" id="KW-0805">Transcription regulation</keyword>
<protein>
    <submittedName>
        <fullName evidence="7">Scarecrow-like protein 14</fullName>
    </submittedName>
</protein>
<feature type="region of interest" description="Leucine repeat II (LRII)" evidence="5">
    <location>
        <begin position="511"/>
        <end position="543"/>
    </location>
</feature>
<feature type="region of interest" description="Disordered" evidence="6">
    <location>
        <begin position="259"/>
        <end position="279"/>
    </location>
</feature>
<feature type="compositionally biased region" description="Polar residues" evidence="6">
    <location>
        <begin position="157"/>
        <end position="173"/>
    </location>
</feature>
<dbReference type="AlphaFoldDB" id="A0A445GNX1"/>
<dbReference type="InterPro" id="IPR005202">
    <property type="entry name" value="TF_GRAS"/>
</dbReference>
<dbReference type="PANTHER" id="PTHR31636">
    <property type="entry name" value="OSJNBA0084A10.13 PROTEIN-RELATED"/>
    <property type="match status" value="1"/>
</dbReference>
<evidence type="ECO:0000256" key="2">
    <source>
        <dbReference type="ARBA" id="ARBA00023015"/>
    </source>
</evidence>
<feature type="short sequence motif" description="VHIID" evidence="5">
    <location>
        <begin position="461"/>
        <end position="465"/>
    </location>
</feature>
<proteinExistence type="inferred from homology"/>
<dbReference type="PROSITE" id="PS50985">
    <property type="entry name" value="GRAS"/>
    <property type="match status" value="1"/>
</dbReference>
<evidence type="ECO:0000313" key="8">
    <source>
        <dbReference type="Proteomes" id="UP000289340"/>
    </source>
</evidence>
<feature type="region of interest" description="SAW" evidence="5">
    <location>
        <begin position="650"/>
        <end position="725"/>
    </location>
</feature>
<dbReference type="Pfam" id="PF03514">
    <property type="entry name" value="GRAS"/>
    <property type="match status" value="1"/>
</dbReference>
<sequence length="727" mass="81903">MDPNFIISGNDFDESKQWDLNGHYTNLLNDPLSDVGPLGFSHNSILNSEPFVSSSASAAAASSSTATVADPSPEEDTDFSETFKFISQILLEENFEQKPCMCYDPLTLQHTEKSFYEALELEPSLLLSPNQHPLESPDGNSSNSTTDSANSHDLKPSSPNTPASDALHSSSHAPSLVVPPHALTKINDGTVDLDSSVTKLLAENIFSDADSMLQFKRGLEEASKFLPQGPQLFTGLESPTVSSEPKGRGVALKMENSFGVKNRKNHARQDDEEERSNKQSAVSAVCVEEESEISEIFDRVLLSVENVPLCAENNGSVAVGDSNTKLIEKSSLSDGGKVRSKRQGRQKETVDLRTLLVLCAQAVSSSDNRTANELLKQIRQHSSALGDASQRLAHYVANALEARLVGDGTATQIFYMSYKKFTTTDFLKAYQVLISACPFKKFAHFFANKMIMKTADGAETLHIIDFGILYGFQWPILIKFLSGRRGGPPKLRITGIEYPQPGFRPTERIEETGCRLAKYCKRFNVPFEYKAIASRNWETIQIEDLKIERNEVLAVNCLVRFKNLLDESIEVNSPRKAVMNLIRKMKPDIFVHCVVNGTYNAPFFLTRFREALFHYSSMYDMFDTLVSRENEWRLMLEREFLGREIMNVVACEALERVERPETYKQWQARNTRAGFKQLPLDKEIMTKFRGKLREWYHRDFVFDEDGNWMLQGWKGRILYASTCWVPA</sequence>
<comment type="subcellular location">
    <subcellularLocation>
        <location evidence="1">Nucleus</location>
    </subcellularLocation>
</comment>